<reference evidence="3 4" key="1">
    <citation type="submission" date="2023-05" db="EMBL/GenBank/DDBJ databases">
        <title>B98-5 Cell Line De Novo Hybrid Assembly: An Optical Mapping Approach.</title>
        <authorList>
            <person name="Kananen K."/>
            <person name="Auerbach J.A."/>
            <person name="Kautto E."/>
            <person name="Blachly J.S."/>
        </authorList>
    </citation>
    <scope>NUCLEOTIDE SEQUENCE [LARGE SCALE GENOMIC DNA]</scope>
    <source>
        <strain evidence="3">B95-8</strain>
        <tissue evidence="3">Cell line</tissue>
    </source>
</reference>
<sequence>MLRKSGKWCATHVHIAWQIYHHQQKVKKPMQSDPHKLDFGLKPKFLSRPPGPNLFGAIHHPQGQTQRQRERPLGSLQGPGRRRAQGEGGPPAREGQARPRGRATGEEAKQLARVRSPYVRTPVVENARPNSTSSREAEPRKEELQSSEVKVKEERKEDHDLPPEAPQTHRASEPPPPNSSSSVHPGPLASMPMTVGVTGIHRMNSISSLDRTRMMTPFMGIGPLPGEERFPYPSFLWDPIRNPLRDPYRELDTPRLYEAGRSFRDREPHNYSHHRRHHHHSLSWTLGHLDERERLHMLREDYGHTRLHSLNPASLDGHLPHPSLITPGQHALSPHQPHRGPPELTPQQDASDSSAERASPTHLHAGGPPGLSQEDYSSKKP</sequence>
<dbReference type="EMBL" id="JASSZA010000001">
    <property type="protein sequence ID" value="KAK2119495.1"/>
    <property type="molecule type" value="Genomic_DNA"/>
</dbReference>
<keyword evidence="4" id="KW-1185">Reference proteome</keyword>
<name>A0ABQ9WCW3_SAGOE</name>
<organism evidence="3 4">
    <name type="scientific">Saguinus oedipus</name>
    <name type="common">Cotton-top tamarin</name>
    <name type="synonym">Oedipomidas oedipus</name>
    <dbReference type="NCBI Taxonomy" id="9490"/>
    <lineage>
        <taxon>Eukaryota</taxon>
        <taxon>Metazoa</taxon>
        <taxon>Chordata</taxon>
        <taxon>Craniata</taxon>
        <taxon>Vertebrata</taxon>
        <taxon>Euteleostomi</taxon>
        <taxon>Mammalia</taxon>
        <taxon>Eutheria</taxon>
        <taxon>Euarchontoglires</taxon>
        <taxon>Primates</taxon>
        <taxon>Haplorrhini</taxon>
        <taxon>Platyrrhini</taxon>
        <taxon>Cebidae</taxon>
        <taxon>Callitrichinae</taxon>
        <taxon>Saguinus</taxon>
    </lineage>
</organism>
<dbReference type="Pfam" id="PF15336">
    <property type="entry name" value="Auts2"/>
    <property type="match status" value="1"/>
</dbReference>
<proteinExistence type="predicted"/>
<comment type="caution">
    <text evidence="3">The sequence shown here is derived from an EMBL/GenBank/DDBJ whole genome shotgun (WGS) entry which is preliminary data.</text>
</comment>
<feature type="compositionally biased region" description="Basic and acidic residues" evidence="2">
    <location>
        <begin position="135"/>
        <end position="162"/>
    </location>
</feature>
<dbReference type="Proteomes" id="UP001266305">
    <property type="component" value="Unassembled WGS sequence"/>
</dbReference>
<keyword evidence="1" id="KW-0597">Phosphoprotein</keyword>
<dbReference type="PANTHER" id="PTHR14429">
    <property type="entry name" value="FIBROSIN FAMILY MEMBER"/>
    <property type="match status" value="1"/>
</dbReference>
<evidence type="ECO:0000256" key="2">
    <source>
        <dbReference type="SAM" id="MobiDB-lite"/>
    </source>
</evidence>
<evidence type="ECO:0000313" key="4">
    <source>
        <dbReference type="Proteomes" id="UP001266305"/>
    </source>
</evidence>
<evidence type="ECO:0000256" key="1">
    <source>
        <dbReference type="ARBA" id="ARBA00022553"/>
    </source>
</evidence>
<evidence type="ECO:0000313" key="3">
    <source>
        <dbReference type="EMBL" id="KAK2119495.1"/>
    </source>
</evidence>
<dbReference type="PANTHER" id="PTHR14429:SF5">
    <property type="entry name" value="AUTISM SUSCEPTIBILITY GENE 2 PROTEIN"/>
    <property type="match status" value="1"/>
</dbReference>
<protein>
    <submittedName>
        <fullName evidence="3">Uncharacterized protein</fullName>
    </submittedName>
</protein>
<dbReference type="InterPro" id="IPR023246">
    <property type="entry name" value="AUTS2"/>
</dbReference>
<accession>A0ABQ9WCW3</accession>
<feature type="region of interest" description="Disordered" evidence="2">
    <location>
        <begin position="313"/>
        <end position="381"/>
    </location>
</feature>
<feature type="region of interest" description="Disordered" evidence="2">
    <location>
        <begin position="26"/>
        <end position="193"/>
    </location>
</feature>
<gene>
    <name evidence="3" type="ORF">P7K49_000881</name>
</gene>